<evidence type="ECO:0000256" key="2">
    <source>
        <dbReference type="ARBA" id="ARBA00022679"/>
    </source>
</evidence>
<dbReference type="Proteomes" id="UP000001822">
    <property type="component" value="Chromosome"/>
</dbReference>
<sequence length="195" mass="22442">MFLLSKELIFRYMITEKEQIRISKFLSLVLRHQPELIGLQLNEQGWAHIETLLEKSAAYGVSFDKQTLKYLVATNSKKRFAFSPDAEYVRASQGHSVDIELGYKNQKPPEILYHGTAEKFMQSILETGLEKCRRQHVHLSSTIETAIHVGQRHGKPVVFTVLAQQMYANDFSFYLSDNGVWLTDHVPVIYLTINP</sequence>
<name>A0A6N4STN9_CYTH3</name>
<evidence type="ECO:0000256" key="5">
    <source>
        <dbReference type="HAMAP-Rule" id="MF_00299"/>
    </source>
</evidence>
<dbReference type="KEGG" id="chu:CHU_2545"/>
<dbReference type="AlphaFoldDB" id="A0A6N4STN9"/>
<accession>A0A6N4STN9</accession>
<evidence type="ECO:0000256" key="1">
    <source>
        <dbReference type="ARBA" id="ARBA00009836"/>
    </source>
</evidence>
<evidence type="ECO:0000256" key="4">
    <source>
        <dbReference type="ARBA" id="ARBA00025212"/>
    </source>
</evidence>
<dbReference type="GO" id="GO:0006388">
    <property type="term" value="P:tRNA splicing, via endonucleolytic cleavage and ligation"/>
    <property type="evidence" value="ECO:0007669"/>
    <property type="project" value="UniProtKB-UniRule"/>
</dbReference>
<organism evidence="6 7">
    <name type="scientific">Cytophaga hutchinsonii (strain ATCC 33406 / DSM 1761 / CIP 103989 / NBRC 15051 / NCIMB 9469 / D465)</name>
    <dbReference type="NCBI Taxonomy" id="269798"/>
    <lineage>
        <taxon>Bacteria</taxon>
        <taxon>Pseudomonadati</taxon>
        <taxon>Bacteroidota</taxon>
        <taxon>Cytophagia</taxon>
        <taxon>Cytophagales</taxon>
        <taxon>Cytophagaceae</taxon>
        <taxon>Cytophaga</taxon>
    </lineage>
</organism>
<proteinExistence type="inferred from homology"/>
<dbReference type="GO" id="GO:0000215">
    <property type="term" value="F:tRNA 2'-phosphotransferase activity"/>
    <property type="evidence" value="ECO:0007669"/>
    <property type="project" value="TreeGrafter"/>
</dbReference>
<keyword evidence="2 5" id="KW-0808">Transferase</keyword>
<evidence type="ECO:0000313" key="6">
    <source>
        <dbReference type="EMBL" id="ABG59798.1"/>
    </source>
</evidence>
<dbReference type="PANTHER" id="PTHR12684">
    <property type="entry name" value="PUTATIVE PHOSPHOTRANSFERASE"/>
    <property type="match status" value="1"/>
</dbReference>
<dbReference type="SUPFAM" id="SSF56399">
    <property type="entry name" value="ADP-ribosylation"/>
    <property type="match status" value="1"/>
</dbReference>
<dbReference type="Gene3D" id="3.20.170.30">
    <property type="match status" value="1"/>
</dbReference>
<comment type="function">
    <text evidence="4 5">Removes the 2'-phosphate from RNA via an intermediate in which the phosphate is ADP-ribosylated by NAD followed by a presumed transesterification to release the RNA and generate ADP-ribose 1''-2''-cyclic phosphate (APPR&gt;P). May function as an ADP-ribosylase.</text>
</comment>
<comment type="similarity">
    <text evidence="1 5">Belongs to the KptA/TPT1 family.</text>
</comment>
<dbReference type="HAMAP" id="MF_00299">
    <property type="entry name" value="KptA"/>
    <property type="match status" value="1"/>
</dbReference>
<dbReference type="GO" id="GO:0003950">
    <property type="term" value="F:NAD+ poly-ADP-ribosyltransferase activity"/>
    <property type="evidence" value="ECO:0007669"/>
    <property type="project" value="InterPro"/>
</dbReference>
<evidence type="ECO:0000256" key="3">
    <source>
        <dbReference type="ARBA" id="ARBA00023027"/>
    </source>
</evidence>
<dbReference type="InterPro" id="IPR042081">
    <property type="entry name" value="RNA_2'-PTrans_C"/>
</dbReference>
<reference evidence="6 7" key="1">
    <citation type="journal article" date="2007" name="Appl. Environ. Microbiol.">
        <title>Genome sequence of the cellulolytic gliding bacterium Cytophaga hutchinsonii.</title>
        <authorList>
            <person name="Xie G."/>
            <person name="Bruce D.C."/>
            <person name="Challacombe J.F."/>
            <person name="Chertkov O."/>
            <person name="Detter J.C."/>
            <person name="Gilna P."/>
            <person name="Han C.S."/>
            <person name="Lucas S."/>
            <person name="Misra M."/>
            <person name="Myers G.L."/>
            <person name="Richardson P."/>
            <person name="Tapia R."/>
            <person name="Thayer N."/>
            <person name="Thompson L.S."/>
            <person name="Brettin T.S."/>
            <person name="Henrissat B."/>
            <person name="Wilson D.B."/>
            <person name="McBride M.J."/>
        </authorList>
    </citation>
    <scope>NUCLEOTIDE SEQUENCE [LARGE SCALE GENOMIC DNA]</scope>
    <source>
        <strain evidence="7">ATCC 33406 / DSM 1761 / CIP 103989 / NBRC 15051 / NCIMB 9469 / D465</strain>
    </source>
</reference>
<dbReference type="PANTHER" id="PTHR12684:SF2">
    <property type="entry name" value="TRNA 2'-PHOSPHOTRANSFERASE 1"/>
    <property type="match status" value="1"/>
</dbReference>
<dbReference type="InterPro" id="IPR042080">
    <property type="entry name" value="RNA_2'-PTrans_N"/>
</dbReference>
<dbReference type="InterPro" id="IPR022928">
    <property type="entry name" value="RNA_2'-PTrans_KptA"/>
</dbReference>
<protein>
    <recommendedName>
        <fullName evidence="5">Probable RNA 2'-phosphotransferase</fullName>
        <ecNumber evidence="5">2.7.1.-</ecNumber>
    </recommendedName>
</protein>
<dbReference type="Gene3D" id="1.10.10.970">
    <property type="entry name" value="RNA 2'-phosphotransferase, Tpt1/KptA family, N-terminal domain"/>
    <property type="match status" value="1"/>
</dbReference>
<keyword evidence="3 5" id="KW-0520">NAD</keyword>
<keyword evidence="7" id="KW-1185">Reference proteome</keyword>
<evidence type="ECO:0000313" key="7">
    <source>
        <dbReference type="Proteomes" id="UP000001822"/>
    </source>
</evidence>
<dbReference type="EMBL" id="CP000383">
    <property type="protein sequence ID" value="ABG59798.1"/>
    <property type="molecule type" value="Genomic_DNA"/>
</dbReference>
<dbReference type="InterPro" id="IPR002745">
    <property type="entry name" value="Ptrans_KptA/Tpt1"/>
</dbReference>
<dbReference type="Pfam" id="PF01885">
    <property type="entry name" value="PTS_2-RNA"/>
    <property type="match status" value="1"/>
</dbReference>
<gene>
    <name evidence="5 6" type="primary">kptA</name>
    <name evidence="6" type="ordered locus">CHU_2545</name>
</gene>
<dbReference type="EC" id="2.7.1.-" evidence="5"/>
<dbReference type="NCBIfam" id="NF002014">
    <property type="entry name" value="PRK00819.1-4"/>
    <property type="match status" value="1"/>
</dbReference>